<dbReference type="AlphaFoldDB" id="A0A392VYW8"/>
<comment type="caution">
    <text evidence="1">The sequence shown here is derived from an EMBL/GenBank/DDBJ whole genome shotgun (WGS) entry which is preliminary data.</text>
</comment>
<accession>A0A392VYW8</accession>
<dbReference type="Proteomes" id="UP000265520">
    <property type="component" value="Unassembled WGS sequence"/>
</dbReference>
<keyword evidence="2" id="KW-1185">Reference proteome</keyword>
<organism evidence="1 2">
    <name type="scientific">Trifolium medium</name>
    <dbReference type="NCBI Taxonomy" id="97028"/>
    <lineage>
        <taxon>Eukaryota</taxon>
        <taxon>Viridiplantae</taxon>
        <taxon>Streptophyta</taxon>
        <taxon>Embryophyta</taxon>
        <taxon>Tracheophyta</taxon>
        <taxon>Spermatophyta</taxon>
        <taxon>Magnoliopsida</taxon>
        <taxon>eudicotyledons</taxon>
        <taxon>Gunneridae</taxon>
        <taxon>Pentapetalae</taxon>
        <taxon>rosids</taxon>
        <taxon>fabids</taxon>
        <taxon>Fabales</taxon>
        <taxon>Fabaceae</taxon>
        <taxon>Papilionoideae</taxon>
        <taxon>50 kb inversion clade</taxon>
        <taxon>NPAAA clade</taxon>
        <taxon>Hologalegina</taxon>
        <taxon>IRL clade</taxon>
        <taxon>Trifolieae</taxon>
        <taxon>Trifolium</taxon>
    </lineage>
</organism>
<evidence type="ECO:0000313" key="2">
    <source>
        <dbReference type="Proteomes" id="UP000265520"/>
    </source>
</evidence>
<feature type="non-terminal residue" evidence="1">
    <location>
        <position position="28"/>
    </location>
</feature>
<evidence type="ECO:0000313" key="1">
    <source>
        <dbReference type="EMBL" id="MCI91650.1"/>
    </source>
</evidence>
<dbReference type="EMBL" id="LXQA011278305">
    <property type="protein sequence ID" value="MCI91650.1"/>
    <property type="molecule type" value="Genomic_DNA"/>
</dbReference>
<sequence length="28" mass="2923">MSVLEWTERVDVITTTVESGIGTAGVGD</sequence>
<proteinExistence type="predicted"/>
<name>A0A392VYW8_9FABA</name>
<protein>
    <submittedName>
        <fullName evidence="1">Uncharacterized protein</fullName>
    </submittedName>
</protein>
<reference evidence="1 2" key="1">
    <citation type="journal article" date="2018" name="Front. Plant Sci.">
        <title>Red Clover (Trifolium pratense) and Zigzag Clover (T. medium) - A Picture of Genomic Similarities and Differences.</title>
        <authorList>
            <person name="Dluhosova J."/>
            <person name="Istvanek J."/>
            <person name="Nedelnik J."/>
            <person name="Repkova J."/>
        </authorList>
    </citation>
    <scope>NUCLEOTIDE SEQUENCE [LARGE SCALE GENOMIC DNA]</scope>
    <source>
        <strain evidence="2">cv. 10/8</strain>
        <tissue evidence="1">Leaf</tissue>
    </source>
</reference>